<dbReference type="AlphaFoldDB" id="A0A840RHV5"/>
<dbReference type="PANTHER" id="PTHR33121:SF70">
    <property type="entry name" value="SIGNALING PROTEIN YKOW"/>
    <property type="match status" value="1"/>
</dbReference>
<dbReference type="Pfam" id="PF00072">
    <property type="entry name" value="Response_reg"/>
    <property type="match status" value="1"/>
</dbReference>
<dbReference type="SUPFAM" id="SSF52172">
    <property type="entry name" value="CheY-like"/>
    <property type="match status" value="1"/>
</dbReference>
<dbReference type="PROSITE" id="PS50883">
    <property type="entry name" value="EAL"/>
    <property type="match status" value="1"/>
</dbReference>
<sequence length="398" mass="43892">MNTISVLVLEDHPFQRAIAVNSLAQIGVARVFSAADGEAALARLVECGGVDIVLCDLRMSGMDGLGFLRNAAETGLINAVVLTSDVDITLRNSVVNMIECLGLPFLGDLGKPFLIEKLEGMLRSYEREQALRNATPHVVELASLEDIESGLQNHEFVPYFQPKYSLQNGQVKGAELLARWQHPERGLLSPAAFIPVMEEHGLLDQLFWQMLDQGLRLQRQLAVMNQPMPVAINLDASQLSSPQLAYRIKDALQEHKLPPGGLVLEVTETGLIEAPAESMENLLRLRLMGCGLAMDDFGVGYSSFVRICELPFDQIKLDASFVRNLKTHVRSEAIIRSVVALAASLQIELVAEGIETTEQEQRLLELGCAVGQGYLFARPMSAEQLLQRPWLASRQIQQ</sequence>
<dbReference type="PROSITE" id="PS50110">
    <property type="entry name" value="RESPONSE_REGULATORY"/>
    <property type="match status" value="1"/>
</dbReference>
<dbReference type="InterPro" id="IPR001789">
    <property type="entry name" value="Sig_transdc_resp-reg_receiver"/>
</dbReference>
<dbReference type="SMART" id="SM00448">
    <property type="entry name" value="REC"/>
    <property type="match status" value="1"/>
</dbReference>
<evidence type="ECO:0000259" key="3">
    <source>
        <dbReference type="PROSITE" id="PS50883"/>
    </source>
</evidence>
<protein>
    <submittedName>
        <fullName evidence="4">EAL domain-containing protein (Putative c-di-GMP-specific phosphodiesterase class I)</fullName>
    </submittedName>
</protein>
<dbReference type="InterPro" id="IPR001633">
    <property type="entry name" value="EAL_dom"/>
</dbReference>
<dbReference type="GO" id="GO:0071111">
    <property type="term" value="F:cyclic-guanylate-specific phosphodiesterase activity"/>
    <property type="evidence" value="ECO:0007669"/>
    <property type="project" value="InterPro"/>
</dbReference>
<name>A0A840RHV5_9NEIS</name>
<dbReference type="EMBL" id="JACHHN010000004">
    <property type="protein sequence ID" value="MBB5191843.1"/>
    <property type="molecule type" value="Genomic_DNA"/>
</dbReference>
<dbReference type="CDD" id="cd01948">
    <property type="entry name" value="EAL"/>
    <property type="match status" value="1"/>
</dbReference>
<dbReference type="RefSeq" id="WP_184101220.1">
    <property type="nucleotide sequence ID" value="NZ_JACHHN010000004.1"/>
</dbReference>
<feature type="modified residue" description="4-aspartylphosphate" evidence="1">
    <location>
        <position position="56"/>
    </location>
</feature>
<evidence type="ECO:0000313" key="4">
    <source>
        <dbReference type="EMBL" id="MBB5191843.1"/>
    </source>
</evidence>
<feature type="domain" description="EAL" evidence="3">
    <location>
        <begin position="140"/>
        <end position="393"/>
    </location>
</feature>
<dbReference type="InterPro" id="IPR035919">
    <property type="entry name" value="EAL_sf"/>
</dbReference>
<dbReference type="Gene3D" id="3.40.50.2300">
    <property type="match status" value="1"/>
</dbReference>
<evidence type="ECO:0000259" key="2">
    <source>
        <dbReference type="PROSITE" id="PS50110"/>
    </source>
</evidence>
<proteinExistence type="predicted"/>
<dbReference type="Proteomes" id="UP000543030">
    <property type="component" value="Unassembled WGS sequence"/>
</dbReference>
<feature type="domain" description="Response regulatory" evidence="2">
    <location>
        <begin position="5"/>
        <end position="126"/>
    </location>
</feature>
<dbReference type="InterPro" id="IPR050706">
    <property type="entry name" value="Cyclic-di-GMP_PDE-like"/>
</dbReference>
<dbReference type="Pfam" id="PF00563">
    <property type="entry name" value="EAL"/>
    <property type="match status" value="1"/>
</dbReference>
<dbReference type="SMART" id="SM00052">
    <property type="entry name" value="EAL"/>
    <property type="match status" value="1"/>
</dbReference>
<comment type="caution">
    <text evidence="4">The sequence shown here is derived from an EMBL/GenBank/DDBJ whole genome shotgun (WGS) entry which is preliminary data.</text>
</comment>
<dbReference type="SUPFAM" id="SSF141868">
    <property type="entry name" value="EAL domain-like"/>
    <property type="match status" value="1"/>
</dbReference>
<gene>
    <name evidence="4" type="ORF">HNQ50_002573</name>
</gene>
<dbReference type="GO" id="GO:0000160">
    <property type="term" value="P:phosphorelay signal transduction system"/>
    <property type="evidence" value="ECO:0007669"/>
    <property type="project" value="InterPro"/>
</dbReference>
<dbReference type="InterPro" id="IPR011006">
    <property type="entry name" value="CheY-like_superfamily"/>
</dbReference>
<accession>A0A840RHV5</accession>
<keyword evidence="1" id="KW-0597">Phosphoprotein</keyword>
<organism evidence="4 5">
    <name type="scientific">Silvimonas terrae</name>
    <dbReference type="NCBI Taxonomy" id="300266"/>
    <lineage>
        <taxon>Bacteria</taxon>
        <taxon>Pseudomonadati</taxon>
        <taxon>Pseudomonadota</taxon>
        <taxon>Betaproteobacteria</taxon>
        <taxon>Neisseriales</taxon>
        <taxon>Chitinibacteraceae</taxon>
        <taxon>Silvimonas</taxon>
    </lineage>
</organism>
<dbReference type="Gene3D" id="3.20.20.450">
    <property type="entry name" value="EAL domain"/>
    <property type="match status" value="1"/>
</dbReference>
<evidence type="ECO:0000313" key="5">
    <source>
        <dbReference type="Proteomes" id="UP000543030"/>
    </source>
</evidence>
<reference evidence="4 5" key="1">
    <citation type="submission" date="2020-08" db="EMBL/GenBank/DDBJ databases">
        <title>Genomic Encyclopedia of Type Strains, Phase IV (KMG-IV): sequencing the most valuable type-strain genomes for metagenomic binning, comparative biology and taxonomic classification.</title>
        <authorList>
            <person name="Goeker M."/>
        </authorList>
    </citation>
    <scope>NUCLEOTIDE SEQUENCE [LARGE SCALE GENOMIC DNA]</scope>
    <source>
        <strain evidence="4 5">DSM 18233</strain>
    </source>
</reference>
<dbReference type="PANTHER" id="PTHR33121">
    <property type="entry name" value="CYCLIC DI-GMP PHOSPHODIESTERASE PDEF"/>
    <property type="match status" value="1"/>
</dbReference>
<keyword evidence="5" id="KW-1185">Reference proteome</keyword>
<evidence type="ECO:0000256" key="1">
    <source>
        <dbReference type="PROSITE-ProRule" id="PRU00169"/>
    </source>
</evidence>